<comment type="caution">
    <text evidence="1">The sequence shown here is derived from an EMBL/GenBank/DDBJ whole genome shotgun (WGS) entry which is preliminary data.</text>
</comment>
<gene>
    <name evidence="1" type="ORF">GCM10010423_64870</name>
</gene>
<keyword evidence="2" id="KW-1185">Reference proteome</keyword>
<evidence type="ECO:0000313" key="1">
    <source>
        <dbReference type="EMBL" id="GAA2554722.1"/>
    </source>
</evidence>
<evidence type="ECO:0000313" key="2">
    <source>
        <dbReference type="Proteomes" id="UP001501095"/>
    </source>
</evidence>
<organism evidence="1 2">
    <name type="scientific">Streptomyces levis</name>
    <dbReference type="NCBI Taxonomy" id="285566"/>
    <lineage>
        <taxon>Bacteria</taxon>
        <taxon>Bacillati</taxon>
        <taxon>Actinomycetota</taxon>
        <taxon>Actinomycetes</taxon>
        <taxon>Kitasatosporales</taxon>
        <taxon>Streptomycetaceae</taxon>
        <taxon>Streptomyces</taxon>
    </lineage>
</organism>
<dbReference type="Proteomes" id="UP001501095">
    <property type="component" value="Unassembled WGS sequence"/>
</dbReference>
<reference evidence="1 2" key="1">
    <citation type="journal article" date="2019" name="Int. J. Syst. Evol. Microbiol.">
        <title>The Global Catalogue of Microorganisms (GCM) 10K type strain sequencing project: providing services to taxonomists for standard genome sequencing and annotation.</title>
        <authorList>
            <consortium name="The Broad Institute Genomics Platform"/>
            <consortium name="The Broad Institute Genome Sequencing Center for Infectious Disease"/>
            <person name="Wu L."/>
            <person name="Ma J."/>
        </authorList>
    </citation>
    <scope>NUCLEOTIDE SEQUENCE [LARGE SCALE GENOMIC DNA]</scope>
    <source>
        <strain evidence="1 2">JCM 6924</strain>
    </source>
</reference>
<proteinExistence type="predicted"/>
<dbReference type="EMBL" id="BAAATM010000022">
    <property type="protein sequence ID" value="GAA2554722.1"/>
    <property type="molecule type" value="Genomic_DNA"/>
</dbReference>
<sequence length="106" mass="12002">MDITPAQKLAALYNNACQVGRGVLRERGRDQMTVEQAQELLDQRQGITYFDYCHGREMKVDVDDLNEDGRLYDRAYGEGAYALVMMNLETGGSEQDKLIDGNVHDK</sequence>
<protein>
    <submittedName>
        <fullName evidence="1">Uncharacterized protein</fullName>
    </submittedName>
</protein>
<dbReference type="RefSeq" id="WP_344542966.1">
    <property type="nucleotide sequence ID" value="NZ_BAAATM010000022.1"/>
</dbReference>
<name>A0ABN3P2H0_9ACTN</name>
<accession>A0ABN3P2H0</accession>